<reference evidence="2 3" key="1">
    <citation type="submission" date="2020-08" db="EMBL/GenBank/DDBJ databases">
        <title>Genomic Encyclopedia of Type Strains, Phase III (KMG-III): the genomes of soil and plant-associated and newly described type strains.</title>
        <authorList>
            <person name="Whitman W."/>
        </authorList>
    </citation>
    <scope>NUCLEOTIDE SEQUENCE [LARGE SCALE GENOMIC DNA]</scope>
    <source>
        <strain evidence="2 3">CECT 7744</strain>
    </source>
</reference>
<organism evidence="2 3">
    <name type="scientific">Halomonas stenophila</name>
    <dbReference type="NCBI Taxonomy" id="795312"/>
    <lineage>
        <taxon>Bacteria</taxon>
        <taxon>Pseudomonadati</taxon>
        <taxon>Pseudomonadota</taxon>
        <taxon>Gammaproteobacteria</taxon>
        <taxon>Oceanospirillales</taxon>
        <taxon>Halomonadaceae</taxon>
        <taxon>Halomonas</taxon>
    </lineage>
</organism>
<dbReference type="AlphaFoldDB" id="A0A7W5HJ10"/>
<protein>
    <submittedName>
        <fullName evidence="2">Formyltetrahydrofolate hydrolase</fullName>
    </submittedName>
</protein>
<dbReference type="GO" id="GO:0016787">
    <property type="term" value="F:hydrolase activity"/>
    <property type="evidence" value="ECO:0007669"/>
    <property type="project" value="UniProtKB-KW"/>
</dbReference>
<evidence type="ECO:0000313" key="3">
    <source>
        <dbReference type="Proteomes" id="UP000518892"/>
    </source>
</evidence>
<sequence length="30" mass="3521">MPLAPAARAVAYHVERRAFLHKRRTVVFTR</sequence>
<keyword evidence="2" id="KW-0378">Hydrolase</keyword>
<name>A0A7W5HJ10_9GAMM</name>
<dbReference type="EMBL" id="JACHXR010000002">
    <property type="protein sequence ID" value="MBB3230379.1"/>
    <property type="molecule type" value="Genomic_DNA"/>
</dbReference>
<dbReference type="EMBL" id="JACHXR010000002">
    <property type="protein sequence ID" value="MBB3230380.1"/>
    <property type="molecule type" value="Genomic_DNA"/>
</dbReference>
<evidence type="ECO:0000313" key="2">
    <source>
        <dbReference type="EMBL" id="MBB3230380.1"/>
    </source>
</evidence>
<proteinExistence type="predicted"/>
<comment type="caution">
    <text evidence="2">The sequence shown here is derived from an EMBL/GenBank/DDBJ whole genome shotgun (WGS) entry which is preliminary data.</text>
</comment>
<gene>
    <name evidence="1" type="ORF">FHR97_001213</name>
    <name evidence="2" type="ORF">FHR97_001214</name>
</gene>
<dbReference type="Proteomes" id="UP000518892">
    <property type="component" value="Unassembled WGS sequence"/>
</dbReference>
<evidence type="ECO:0000313" key="1">
    <source>
        <dbReference type="EMBL" id="MBB3230379.1"/>
    </source>
</evidence>
<accession>A0A7W5HJ10</accession>
<keyword evidence="3" id="KW-1185">Reference proteome</keyword>